<reference evidence="8" key="1">
    <citation type="submission" date="2019-06" db="EMBL/GenBank/DDBJ databases">
        <title>Complete genome sequence of Methylogaea oryzae strain JCM16910.</title>
        <authorList>
            <person name="Asakawa S."/>
        </authorList>
    </citation>
    <scope>NUCLEOTIDE SEQUENCE</scope>
    <source>
        <strain evidence="8">E10</strain>
    </source>
</reference>
<dbReference type="InterPro" id="IPR053925">
    <property type="entry name" value="RecX_HTH_3rd"/>
</dbReference>
<keyword evidence="4" id="KW-0963">Cytoplasm</keyword>
<dbReference type="Proteomes" id="UP000824988">
    <property type="component" value="Chromosome"/>
</dbReference>
<name>A0A8D5AHU3_9GAMM</name>
<dbReference type="GO" id="GO:0006282">
    <property type="term" value="P:regulation of DNA repair"/>
    <property type="evidence" value="ECO:0007669"/>
    <property type="project" value="InterPro"/>
</dbReference>
<dbReference type="GO" id="GO:0005737">
    <property type="term" value="C:cytoplasm"/>
    <property type="evidence" value="ECO:0007669"/>
    <property type="project" value="UniProtKB-SubCell"/>
</dbReference>
<protein>
    <recommendedName>
        <fullName evidence="3">Regulatory protein RecX</fullName>
    </recommendedName>
</protein>
<evidence type="ECO:0000256" key="3">
    <source>
        <dbReference type="ARBA" id="ARBA00018111"/>
    </source>
</evidence>
<dbReference type="Pfam" id="PF02631">
    <property type="entry name" value="RecX_HTH2"/>
    <property type="match status" value="1"/>
</dbReference>
<dbReference type="InterPro" id="IPR053926">
    <property type="entry name" value="RecX_HTH_1st"/>
</dbReference>
<evidence type="ECO:0000256" key="1">
    <source>
        <dbReference type="ARBA" id="ARBA00004496"/>
    </source>
</evidence>
<feature type="domain" description="RecX second three-helical" evidence="5">
    <location>
        <begin position="42"/>
        <end position="77"/>
    </location>
</feature>
<gene>
    <name evidence="8" type="ORF">MoryE10_12370</name>
</gene>
<feature type="domain" description="RecX third three-helical" evidence="6">
    <location>
        <begin position="88"/>
        <end position="130"/>
    </location>
</feature>
<comment type="similarity">
    <text evidence="2">Belongs to the RecX family.</text>
</comment>
<sequence>MRLLARREYSAAELRAKLAGRGCGQEAAEAALEALRRDGWQSDSRYAESMTRGRALRGYGPLSVRQRLRQAGIDDAAALTEADIDWRAALAAAYKKKYGDTTPDSREEYARRGRFLQGRGFAVEQIRDFLDRLKKHKNEG</sequence>
<organism evidence="8 9">
    <name type="scientific">Methylogaea oryzae</name>
    <dbReference type="NCBI Taxonomy" id="1295382"/>
    <lineage>
        <taxon>Bacteria</taxon>
        <taxon>Pseudomonadati</taxon>
        <taxon>Pseudomonadota</taxon>
        <taxon>Gammaproteobacteria</taxon>
        <taxon>Methylococcales</taxon>
        <taxon>Methylococcaceae</taxon>
        <taxon>Methylogaea</taxon>
    </lineage>
</organism>
<dbReference type="Pfam" id="PF21981">
    <property type="entry name" value="RecX_HTH3"/>
    <property type="match status" value="1"/>
</dbReference>
<keyword evidence="9" id="KW-1185">Reference proteome</keyword>
<dbReference type="EMBL" id="AP019782">
    <property type="protein sequence ID" value="BBL70631.1"/>
    <property type="molecule type" value="Genomic_DNA"/>
</dbReference>
<dbReference type="KEGG" id="moz:MoryE10_12370"/>
<dbReference type="PANTHER" id="PTHR33602">
    <property type="entry name" value="REGULATORY PROTEIN RECX FAMILY PROTEIN"/>
    <property type="match status" value="1"/>
</dbReference>
<evidence type="ECO:0000259" key="5">
    <source>
        <dbReference type="Pfam" id="PF02631"/>
    </source>
</evidence>
<dbReference type="PANTHER" id="PTHR33602:SF1">
    <property type="entry name" value="REGULATORY PROTEIN RECX FAMILY PROTEIN"/>
    <property type="match status" value="1"/>
</dbReference>
<evidence type="ECO:0000259" key="6">
    <source>
        <dbReference type="Pfam" id="PF21981"/>
    </source>
</evidence>
<proteinExistence type="inferred from homology"/>
<comment type="subcellular location">
    <subcellularLocation>
        <location evidence="1">Cytoplasm</location>
    </subcellularLocation>
</comment>
<dbReference type="InterPro" id="IPR053924">
    <property type="entry name" value="RecX_HTH_2nd"/>
</dbReference>
<evidence type="ECO:0000259" key="7">
    <source>
        <dbReference type="Pfam" id="PF21982"/>
    </source>
</evidence>
<dbReference type="InterPro" id="IPR003783">
    <property type="entry name" value="Regulatory_RecX"/>
</dbReference>
<evidence type="ECO:0000313" key="9">
    <source>
        <dbReference type="Proteomes" id="UP000824988"/>
    </source>
</evidence>
<dbReference type="Pfam" id="PF21982">
    <property type="entry name" value="RecX_HTH1"/>
    <property type="match status" value="1"/>
</dbReference>
<evidence type="ECO:0000313" key="8">
    <source>
        <dbReference type="EMBL" id="BBL70631.1"/>
    </source>
</evidence>
<feature type="domain" description="RecX first three-helical" evidence="7">
    <location>
        <begin position="1"/>
        <end position="33"/>
    </location>
</feature>
<dbReference type="AlphaFoldDB" id="A0A8D5AHU3"/>
<evidence type="ECO:0000256" key="2">
    <source>
        <dbReference type="ARBA" id="ARBA00009695"/>
    </source>
</evidence>
<evidence type="ECO:0000256" key="4">
    <source>
        <dbReference type="ARBA" id="ARBA00022490"/>
    </source>
</evidence>
<accession>A0A8D5AHU3</accession>